<feature type="region of interest" description="Disordered" evidence="2">
    <location>
        <begin position="360"/>
        <end position="379"/>
    </location>
</feature>
<dbReference type="InterPro" id="IPR001254">
    <property type="entry name" value="Trypsin_dom"/>
</dbReference>
<evidence type="ECO:0000313" key="4">
    <source>
        <dbReference type="Ensembl" id="ENSVKKP00000014767.1"/>
    </source>
</evidence>
<evidence type="ECO:0000256" key="2">
    <source>
        <dbReference type="SAM" id="MobiDB-lite"/>
    </source>
</evidence>
<dbReference type="GO" id="GO:0004252">
    <property type="term" value="F:serine-type endopeptidase activity"/>
    <property type="evidence" value="ECO:0007669"/>
    <property type="project" value="InterPro"/>
</dbReference>
<dbReference type="SUPFAM" id="SSF50494">
    <property type="entry name" value="Trypsin-like serine proteases"/>
    <property type="match status" value="1"/>
</dbReference>
<dbReference type="PANTHER" id="PTHR24250:SF45">
    <property type="entry name" value="INACTIVE SERINE PROTEASE 54"/>
    <property type="match status" value="1"/>
</dbReference>
<dbReference type="Gene3D" id="2.40.10.10">
    <property type="entry name" value="Trypsin-like serine proteases"/>
    <property type="match status" value="1"/>
</dbReference>
<feature type="compositionally biased region" description="Polar residues" evidence="2">
    <location>
        <begin position="321"/>
        <end position="330"/>
    </location>
</feature>
<dbReference type="Proteomes" id="UP000694545">
    <property type="component" value="Unplaced"/>
</dbReference>
<dbReference type="Ensembl" id="ENSVKKT00000015125.1">
    <property type="protein sequence ID" value="ENSVKKP00000014767.1"/>
    <property type="gene ID" value="ENSVKKG00000010150.1"/>
</dbReference>
<keyword evidence="5" id="KW-1185">Reference proteome</keyword>
<keyword evidence="1" id="KW-1015">Disulfide bond</keyword>
<protein>
    <submittedName>
        <fullName evidence="4">Serine protease 54</fullName>
    </submittedName>
</protein>
<dbReference type="AlphaFoldDB" id="A0A8D2L053"/>
<dbReference type="InterPro" id="IPR043504">
    <property type="entry name" value="Peptidase_S1_PA_chymotrypsin"/>
</dbReference>
<reference evidence="4" key="1">
    <citation type="submission" date="2025-08" db="UniProtKB">
        <authorList>
            <consortium name="Ensembl"/>
        </authorList>
    </citation>
    <scope>IDENTIFICATION</scope>
</reference>
<proteinExistence type="predicted"/>
<reference evidence="4" key="2">
    <citation type="submission" date="2025-09" db="UniProtKB">
        <authorList>
            <consortium name="Ensembl"/>
        </authorList>
    </citation>
    <scope>IDENTIFICATION</scope>
</reference>
<dbReference type="Pfam" id="PF00089">
    <property type="entry name" value="Trypsin"/>
    <property type="match status" value="1"/>
</dbReference>
<sequence>MAPPLRALRWADGPLAAPPGRRAGLWQPASKAAAGGDWRMAGSCKNHLCLPLSTGVSVPLGPTQERVAAGELPWVVSLQGLRDGHLAFGAVLSERWILSAASAFRNRTQAVALPGIPAPSGRQGHPLLISAIIPHEAFDEVTLAHNLALLKTATPLQFSQTVQPICFPCQSSPVATAENCKIPNGSPLSPLQKLSVVDINPCPLPRIMATECCGHREGGNASGCLGHAGNPVMCQTTEARQWVLTGVLSKGGARCYGPFLYTRVSYYSDWIVSTTARCGSPTSPIVGSRGHAGFRAPAEGHGEIPDPLLNSANFPEDDSSLPDTRQSGENGQERPSLPGAPRALPNPLYYDYYSGEEIPISMGMPGQPGGLRGPAVAPS</sequence>
<accession>A0A8D2L053</accession>
<organism evidence="4 5">
    <name type="scientific">Varanus komodoensis</name>
    <name type="common">Komodo dragon</name>
    <dbReference type="NCBI Taxonomy" id="61221"/>
    <lineage>
        <taxon>Eukaryota</taxon>
        <taxon>Metazoa</taxon>
        <taxon>Chordata</taxon>
        <taxon>Craniata</taxon>
        <taxon>Vertebrata</taxon>
        <taxon>Euteleostomi</taxon>
        <taxon>Lepidosauria</taxon>
        <taxon>Squamata</taxon>
        <taxon>Bifurcata</taxon>
        <taxon>Unidentata</taxon>
        <taxon>Episquamata</taxon>
        <taxon>Toxicofera</taxon>
        <taxon>Anguimorpha</taxon>
        <taxon>Paleoanguimorpha</taxon>
        <taxon>Varanoidea</taxon>
        <taxon>Varanidae</taxon>
        <taxon>Varanus</taxon>
    </lineage>
</organism>
<feature type="domain" description="Peptidase S1" evidence="3">
    <location>
        <begin position="59"/>
        <end position="276"/>
    </location>
</feature>
<dbReference type="GO" id="GO:0006508">
    <property type="term" value="P:proteolysis"/>
    <property type="evidence" value="ECO:0007669"/>
    <property type="project" value="InterPro"/>
</dbReference>
<dbReference type="OMA" id="TDTAMQF"/>
<dbReference type="PROSITE" id="PS50240">
    <property type="entry name" value="TRYPSIN_DOM"/>
    <property type="match status" value="1"/>
</dbReference>
<feature type="region of interest" description="Disordered" evidence="2">
    <location>
        <begin position="289"/>
        <end position="346"/>
    </location>
</feature>
<evidence type="ECO:0000256" key="1">
    <source>
        <dbReference type="ARBA" id="ARBA00023157"/>
    </source>
</evidence>
<dbReference type="PANTHER" id="PTHR24250">
    <property type="entry name" value="CHYMOTRYPSIN-RELATED"/>
    <property type="match status" value="1"/>
</dbReference>
<dbReference type="InterPro" id="IPR009003">
    <property type="entry name" value="Peptidase_S1_PA"/>
</dbReference>
<dbReference type="SMART" id="SM00020">
    <property type="entry name" value="Tryp_SPc"/>
    <property type="match status" value="1"/>
</dbReference>
<evidence type="ECO:0000313" key="5">
    <source>
        <dbReference type="Proteomes" id="UP000694545"/>
    </source>
</evidence>
<name>A0A8D2L053_VARKO</name>
<evidence type="ECO:0000259" key="3">
    <source>
        <dbReference type="PROSITE" id="PS50240"/>
    </source>
</evidence>